<gene>
    <name evidence="2" type="ORF">AVDCRST_MAG65-1643</name>
</gene>
<sequence>ERRRRHPAARRRGRDRRVGGDRPPDRRERRPRGRGRAERPRAVPHRAVRRGPRAHRGPPGRRA</sequence>
<dbReference type="EMBL" id="CADCVL010000277">
    <property type="protein sequence ID" value="CAA9484497.1"/>
    <property type="molecule type" value="Genomic_DNA"/>
</dbReference>
<feature type="non-terminal residue" evidence="2">
    <location>
        <position position="1"/>
    </location>
</feature>
<evidence type="ECO:0000313" key="2">
    <source>
        <dbReference type="EMBL" id="CAA9484497.1"/>
    </source>
</evidence>
<protein>
    <submittedName>
        <fullName evidence="2">Uncharacterized protein</fullName>
    </submittedName>
</protein>
<feature type="compositionally biased region" description="Basic and acidic residues" evidence="1">
    <location>
        <begin position="16"/>
        <end position="28"/>
    </location>
</feature>
<dbReference type="AlphaFoldDB" id="A0A6J4S460"/>
<proteinExistence type="predicted"/>
<evidence type="ECO:0000256" key="1">
    <source>
        <dbReference type="SAM" id="MobiDB-lite"/>
    </source>
</evidence>
<name>A0A6J4S460_9ACTN</name>
<reference evidence="2" key="1">
    <citation type="submission" date="2020-02" db="EMBL/GenBank/DDBJ databases">
        <authorList>
            <person name="Meier V. D."/>
        </authorList>
    </citation>
    <scope>NUCLEOTIDE SEQUENCE</scope>
    <source>
        <strain evidence="2">AVDCRST_MAG65</strain>
    </source>
</reference>
<feature type="region of interest" description="Disordered" evidence="1">
    <location>
        <begin position="1"/>
        <end position="63"/>
    </location>
</feature>
<feature type="non-terminal residue" evidence="2">
    <location>
        <position position="63"/>
    </location>
</feature>
<accession>A0A6J4S460</accession>
<feature type="compositionally biased region" description="Basic residues" evidence="1">
    <location>
        <begin position="42"/>
        <end position="63"/>
    </location>
</feature>
<organism evidence="2">
    <name type="scientific">uncultured Solirubrobacteraceae bacterium</name>
    <dbReference type="NCBI Taxonomy" id="1162706"/>
    <lineage>
        <taxon>Bacteria</taxon>
        <taxon>Bacillati</taxon>
        <taxon>Actinomycetota</taxon>
        <taxon>Thermoleophilia</taxon>
        <taxon>Solirubrobacterales</taxon>
        <taxon>Solirubrobacteraceae</taxon>
        <taxon>environmental samples</taxon>
    </lineage>
</organism>
<feature type="compositionally biased region" description="Basic residues" evidence="1">
    <location>
        <begin position="1"/>
        <end position="15"/>
    </location>
</feature>